<protein>
    <submittedName>
        <fullName evidence="1">Uncharacterized protein</fullName>
    </submittedName>
</protein>
<accession>A0A0L6UQV0</accession>
<reference evidence="1 2" key="1">
    <citation type="submission" date="2015-08" db="EMBL/GenBank/DDBJ databases">
        <title>Next Generation Sequencing and Analysis of the Genome of Puccinia sorghi L Schw, the Causal Agent of Maize Common Rust.</title>
        <authorList>
            <person name="Rochi L."/>
            <person name="Burguener G."/>
            <person name="Darino M."/>
            <person name="Turjanski A."/>
            <person name="Kreff E."/>
            <person name="Dieguez M.J."/>
            <person name="Sacco F."/>
        </authorList>
    </citation>
    <scope>NUCLEOTIDE SEQUENCE [LARGE SCALE GENOMIC DNA]</scope>
    <source>
        <strain evidence="1 2">RO10H11247</strain>
    </source>
</reference>
<keyword evidence="2" id="KW-1185">Reference proteome</keyword>
<proteinExistence type="predicted"/>
<organism evidence="1 2">
    <name type="scientific">Puccinia sorghi</name>
    <dbReference type="NCBI Taxonomy" id="27349"/>
    <lineage>
        <taxon>Eukaryota</taxon>
        <taxon>Fungi</taxon>
        <taxon>Dikarya</taxon>
        <taxon>Basidiomycota</taxon>
        <taxon>Pucciniomycotina</taxon>
        <taxon>Pucciniomycetes</taxon>
        <taxon>Pucciniales</taxon>
        <taxon>Pucciniaceae</taxon>
        <taxon>Puccinia</taxon>
    </lineage>
</organism>
<evidence type="ECO:0000313" key="1">
    <source>
        <dbReference type="EMBL" id="KNZ50904.1"/>
    </source>
</evidence>
<dbReference type="PANTHER" id="PTHR33069:SF3">
    <property type="entry name" value="DYNEIN HEAVY CHAIN TAIL DOMAIN-CONTAINING PROTEIN"/>
    <property type="match status" value="1"/>
</dbReference>
<gene>
    <name evidence="1" type="ORF">VP01_4184g1</name>
</gene>
<evidence type="ECO:0000313" key="2">
    <source>
        <dbReference type="Proteomes" id="UP000037035"/>
    </source>
</evidence>
<dbReference type="AlphaFoldDB" id="A0A0L6UQV0"/>
<comment type="caution">
    <text evidence="1">The sequence shown here is derived from an EMBL/GenBank/DDBJ whole genome shotgun (WGS) entry which is preliminary data.</text>
</comment>
<dbReference type="VEuPathDB" id="FungiDB:VP01_4184g1"/>
<dbReference type="PANTHER" id="PTHR33069">
    <property type="entry name" value="CHROMOSOME 7, WHOLE GENOME SHOTGUN SEQUENCE-RELATED"/>
    <property type="match status" value="1"/>
</dbReference>
<name>A0A0L6UQV0_9BASI</name>
<sequence length="493" mass="55915">MPECLPVGDGWSAGAYTRLPISRRASELAPVTVLLLQMAGTTFEDPSTSHNRRLGRIMGQLRHRINVHSPGINIGASRIPFLFAASNLAPLLYYTTGPSDKLDQEYLRAAETMSRVFTNLVHKHETEEAPEILAIGEFSAKKYLWELLLSRVLPRLGQQIRLLTQSLHPDKLRNDPVSQLTRILDVEPALDYTLVQIFSAVAFICPDRIDIPPPTDDQHQREFKFYRLSDLKNNVNYLRVNVVSCFLHQACAIVQELDLSKTKASGQDKQQRRLVKSYLVLADDERAALNSIQATLKWLSASELDIVQDWWGQWILGFDNDLVGCMRVIARPTDQESVVPRPVIHLAKSILPLIKLTRLFFTKLTKIGMDNIQRRPVFTDMSSHQLEAYKWSPLEASHIIRGLLDALKAANASGTLEGLISHNWIRMAEELFHHLESCCRKTLQCFVSLIPVTHSSTLDQKYVTSWLVNWKILLIAANSNFVHAVRSFHHVPI</sequence>
<dbReference type="EMBL" id="LAVV01009262">
    <property type="protein sequence ID" value="KNZ50904.1"/>
    <property type="molecule type" value="Genomic_DNA"/>
</dbReference>
<dbReference type="Proteomes" id="UP000037035">
    <property type="component" value="Unassembled WGS sequence"/>
</dbReference>
<dbReference type="OrthoDB" id="2495413at2759"/>